<evidence type="ECO:0000313" key="2">
    <source>
        <dbReference type="Proteomes" id="UP000284702"/>
    </source>
</evidence>
<gene>
    <name evidence="1" type="ORF">B5M09_013559</name>
</gene>
<dbReference type="EMBL" id="MZMZ02004410">
    <property type="protein sequence ID" value="RQM19333.1"/>
    <property type="molecule type" value="Genomic_DNA"/>
</dbReference>
<reference evidence="1" key="1">
    <citation type="submission" date="2018-07" db="EMBL/GenBank/DDBJ databases">
        <title>Annotation of Aphanomyces astaci genome assembly.</title>
        <authorList>
            <person name="Studholme D.J."/>
        </authorList>
    </citation>
    <scope>NUCLEOTIDE SEQUENCE [LARGE SCALE GENOMIC DNA]</scope>
    <source>
        <strain evidence="1">Pc</strain>
    </source>
</reference>
<name>A0A3R7YFU5_APHAT</name>
<proteinExistence type="predicted"/>
<dbReference type="AlphaFoldDB" id="A0A3R7YFU5"/>
<comment type="caution">
    <text evidence="1">The sequence shown here is derived from an EMBL/GenBank/DDBJ whole genome shotgun (WGS) entry which is preliminary data.</text>
</comment>
<organism evidence="1 2">
    <name type="scientific">Aphanomyces astaci</name>
    <name type="common">Crayfish plague agent</name>
    <dbReference type="NCBI Taxonomy" id="112090"/>
    <lineage>
        <taxon>Eukaryota</taxon>
        <taxon>Sar</taxon>
        <taxon>Stramenopiles</taxon>
        <taxon>Oomycota</taxon>
        <taxon>Saprolegniomycetes</taxon>
        <taxon>Saprolegniales</taxon>
        <taxon>Verrucalvaceae</taxon>
        <taxon>Aphanomyces</taxon>
    </lineage>
</organism>
<protein>
    <submittedName>
        <fullName evidence="1">Uncharacterized protein</fullName>
    </submittedName>
</protein>
<evidence type="ECO:0000313" key="1">
    <source>
        <dbReference type="EMBL" id="RQM19333.1"/>
    </source>
</evidence>
<keyword evidence="2" id="KW-1185">Reference proteome</keyword>
<feature type="non-terminal residue" evidence="1">
    <location>
        <position position="1"/>
    </location>
</feature>
<sequence length="118" mass="13160">ANINRSKSSTYADILSPPVPIFYMYDPAYPFVDCFWYDGDTNTVHACQISKPFPGHRTYVDAFNAKMEKLAIPDTGKLVVNIIHLPYQADGCAQANTVDIAKIYQNGNVAFRVIKLAL</sequence>
<dbReference type="VEuPathDB" id="FungiDB:H257_13972"/>
<accession>A0A3R7YFU5</accession>
<dbReference type="Proteomes" id="UP000284702">
    <property type="component" value="Unassembled WGS sequence"/>
</dbReference>